<evidence type="ECO:0000256" key="4">
    <source>
        <dbReference type="ARBA" id="ARBA00022801"/>
    </source>
</evidence>
<evidence type="ECO:0000256" key="2">
    <source>
        <dbReference type="ARBA" id="ARBA00022670"/>
    </source>
</evidence>
<dbReference type="PANTHER" id="PTHR11010">
    <property type="entry name" value="PROTEASE S28 PRO-X CARBOXYPEPTIDASE-RELATED"/>
    <property type="match status" value="1"/>
</dbReference>
<dbReference type="EnsemblMetazoa" id="G25402.1">
    <property type="protein sequence ID" value="G25402.1:cds"/>
    <property type="gene ID" value="G25402"/>
</dbReference>
<reference evidence="7" key="1">
    <citation type="submission" date="2022-08" db="UniProtKB">
        <authorList>
            <consortium name="EnsemblMetazoa"/>
        </authorList>
    </citation>
    <scope>IDENTIFICATION</scope>
    <source>
        <strain evidence="7">05x7-T-G4-1.051#20</strain>
    </source>
</reference>
<feature type="region of interest" description="Disordered" evidence="6">
    <location>
        <begin position="105"/>
        <end position="135"/>
    </location>
</feature>
<dbReference type="AlphaFoldDB" id="A0A8W8KV34"/>
<dbReference type="InterPro" id="IPR008758">
    <property type="entry name" value="Peptidase_S28"/>
</dbReference>
<evidence type="ECO:0000313" key="7">
    <source>
        <dbReference type="EnsemblMetazoa" id="G25402.1:cds"/>
    </source>
</evidence>
<evidence type="ECO:0000256" key="5">
    <source>
        <dbReference type="ARBA" id="ARBA00023180"/>
    </source>
</evidence>
<organism evidence="7 8">
    <name type="scientific">Magallana gigas</name>
    <name type="common">Pacific oyster</name>
    <name type="synonym">Crassostrea gigas</name>
    <dbReference type="NCBI Taxonomy" id="29159"/>
    <lineage>
        <taxon>Eukaryota</taxon>
        <taxon>Metazoa</taxon>
        <taxon>Spiralia</taxon>
        <taxon>Lophotrochozoa</taxon>
        <taxon>Mollusca</taxon>
        <taxon>Bivalvia</taxon>
        <taxon>Autobranchia</taxon>
        <taxon>Pteriomorphia</taxon>
        <taxon>Ostreida</taxon>
        <taxon>Ostreoidea</taxon>
        <taxon>Ostreidae</taxon>
        <taxon>Magallana</taxon>
    </lineage>
</organism>
<accession>A0A8W8KV34</accession>
<evidence type="ECO:0000256" key="6">
    <source>
        <dbReference type="SAM" id="MobiDB-lite"/>
    </source>
</evidence>
<proteinExistence type="inferred from homology"/>
<dbReference type="GO" id="GO:0031982">
    <property type="term" value="C:vesicle"/>
    <property type="evidence" value="ECO:0007669"/>
    <property type="project" value="TreeGrafter"/>
</dbReference>
<dbReference type="InterPro" id="IPR029058">
    <property type="entry name" value="AB_hydrolase_fold"/>
</dbReference>
<name>A0A8W8KV34_MAGGI</name>
<comment type="similarity">
    <text evidence="1">Belongs to the peptidase S28 family.</text>
</comment>
<dbReference type="GO" id="GO:0006508">
    <property type="term" value="P:proteolysis"/>
    <property type="evidence" value="ECO:0007669"/>
    <property type="project" value="UniProtKB-KW"/>
</dbReference>
<dbReference type="Proteomes" id="UP000005408">
    <property type="component" value="Unassembled WGS sequence"/>
</dbReference>
<keyword evidence="8" id="KW-1185">Reference proteome</keyword>
<dbReference type="Pfam" id="PF05577">
    <property type="entry name" value="Peptidase_S28"/>
    <property type="match status" value="1"/>
</dbReference>
<sequence>MGGAEVSREYYCGFKSAQTVPFKELYIDQYVDHFNFVSYGESIFKERYLLQDQWWKPGVGPIFFYTGNEGSIEEFWDNTGFVFDIAPEFNALVVFAEHMPCKKRLRSSSQPGKLPAQQTQQHDKQQAGSEPRLLDINTHNQHDFDTLLE</sequence>
<dbReference type="GO" id="GO:0070008">
    <property type="term" value="F:serine-type exopeptidase activity"/>
    <property type="evidence" value="ECO:0007669"/>
    <property type="project" value="InterPro"/>
</dbReference>
<keyword evidence="4" id="KW-0378">Hydrolase</keyword>
<dbReference type="PANTHER" id="PTHR11010:SF107">
    <property type="entry name" value="DIPEPTIDYL PEPTIDASE 2"/>
    <property type="match status" value="1"/>
</dbReference>
<evidence type="ECO:0000313" key="8">
    <source>
        <dbReference type="Proteomes" id="UP000005408"/>
    </source>
</evidence>
<dbReference type="Gene3D" id="3.40.50.1820">
    <property type="entry name" value="alpha/beta hydrolase"/>
    <property type="match status" value="1"/>
</dbReference>
<protein>
    <submittedName>
        <fullName evidence="7">Uncharacterized protein</fullName>
    </submittedName>
</protein>
<evidence type="ECO:0000256" key="3">
    <source>
        <dbReference type="ARBA" id="ARBA00022729"/>
    </source>
</evidence>
<keyword evidence="3" id="KW-0732">Signal</keyword>
<keyword evidence="2" id="KW-0645">Protease</keyword>
<keyword evidence="5" id="KW-0325">Glycoprotein</keyword>
<dbReference type="GO" id="GO:0008239">
    <property type="term" value="F:dipeptidyl-peptidase activity"/>
    <property type="evidence" value="ECO:0007669"/>
    <property type="project" value="TreeGrafter"/>
</dbReference>
<evidence type="ECO:0000256" key="1">
    <source>
        <dbReference type="ARBA" id="ARBA00011079"/>
    </source>
</evidence>